<organism evidence="2 3">
    <name type="scientific">Melipona bicolor</name>
    <dbReference type="NCBI Taxonomy" id="60889"/>
    <lineage>
        <taxon>Eukaryota</taxon>
        <taxon>Metazoa</taxon>
        <taxon>Ecdysozoa</taxon>
        <taxon>Arthropoda</taxon>
        <taxon>Hexapoda</taxon>
        <taxon>Insecta</taxon>
        <taxon>Pterygota</taxon>
        <taxon>Neoptera</taxon>
        <taxon>Endopterygota</taxon>
        <taxon>Hymenoptera</taxon>
        <taxon>Apocrita</taxon>
        <taxon>Aculeata</taxon>
        <taxon>Apoidea</taxon>
        <taxon>Anthophila</taxon>
        <taxon>Apidae</taxon>
        <taxon>Melipona</taxon>
    </lineage>
</organism>
<accession>A0AA40KI79</accession>
<dbReference type="AlphaFoldDB" id="A0AA40KI79"/>
<keyword evidence="3" id="KW-1185">Reference proteome</keyword>
<protein>
    <submittedName>
        <fullName evidence="2">Uncharacterized protein</fullName>
    </submittedName>
</protein>
<evidence type="ECO:0000313" key="2">
    <source>
        <dbReference type="EMBL" id="KAK1121098.1"/>
    </source>
</evidence>
<evidence type="ECO:0000313" key="3">
    <source>
        <dbReference type="Proteomes" id="UP001177670"/>
    </source>
</evidence>
<dbReference type="EMBL" id="JAHYIQ010000028">
    <property type="protein sequence ID" value="KAK1121098.1"/>
    <property type="molecule type" value="Genomic_DNA"/>
</dbReference>
<keyword evidence="1" id="KW-0732">Signal</keyword>
<dbReference type="Proteomes" id="UP001177670">
    <property type="component" value="Unassembled WGS sequence"/>
</dbReference>
<proteinExistence type="predicted"/>
<name>A0AA40KI79_9HYME</name>
<evidence type="ECO:0000256" key="1">
    <source>
        <dbReference type="SAM" id="SignalP"/>
    </source>
</evidence>
<comment type="caution">
    <text evidence="2">The sequence shown here is derived from an EMBL/GenBank/DDBJ whole genome shotgun (WGS) entry which is preliminary data.</text>
</comment>
<gene>
    <name evidence="2" type="ORF">K0M31_010877</name>
</gene>
<feature type="signal peptide" evidence="1">
    <location>
        <begin position="1"/>
        <end position="29"/>
    </location>
</feature>
<sequence>MGEDGSANGNQTWVVVLVRVFLTALPLRGCRLHGLQDAPSFKMVAMPPAYRAETVNVALMGENWFLRSNMVSRHDMRGLGPAICQRDLFTVQKWKNMFSDE</sequence>
<feature type="chain" id="PRO_5041316095" evidence="1">
    <location>
        <begin position="30"/>
        <end position="101"/>
    </location>
</feature>
<reference evidence="2" key="1">
    <citation type="submission" date="2021-10" db="EMBL/GenBank/DDBJ databases">
        <title>Melipona bicolor Genome sequencing and assembly.</title>
        <authorList>
            <person name="Araujo N.S."/>
            <person name="Arias M.C."/>
        </authorList>
    </citation>
    <scope>NUCLEOTIDE SEQUENCE</scope>
    <source>
        <strain evidence="2">USP_2M_L1-L4_2017</strain>
        <tissue evidence="2">Whole body</tissue>
    </source>
</reference>